<evidence type="ECO:0000259" key="2">
    <source>
        <dbReference type="PROSITE" id="PS51704"/>
    </source>
</evidence>
<feature type="compositionally biased region" description="Low complexity" evidence="1">
    <location>
        <begin position="239"/>
        <end position="264"/>
    </location>
</feature>
<gene>
    <name evidence="3" type="ORF">LG943_18260</name>
</gene>
<comment type="caution">
    <text evidence="3">The sequence shown here is derived from an EMBL/GenBank/DDBJ whole genome shotgun (WGS) entry which is preliminary data.</text>
</comment>
<dbReference type="RefSeq" id="WP_270073503.1">
    <property type="nucleotide sequence ID" value="NZ_JAJAQC010000032.1"/>
</dbReference>
<dbReference type="Gene3D" id="3.20.20.190">
    <property type="entry name" value="Phosphatidylinositol (PI) phosphodiesterase"/>
    <property type="match status" value="1"/>
</dbReference>
<evidence type="ECO:0000313" key="4">
    <source>
        <dbReference type="Proteomes" id="UP001140076"/>
    </source>
</evidence>
<dbReference type="SUPFAM" id="SSF51695">
    <property type="entry name" value="PLC-like phosphodiesterases"/>
    <property type="match status" value="1"/>
</dbReference>
<dbReference type="InterPro" id="IPR017946">
    <property type="entry name" value="PLC-like_Pdiesterase_TIM-brl"/>
</dbReference>
<keyword evidence="4" id="KW-1185">Reference proteome</keyword>
<organism evidence="3 4">
    <name type="scientific">Streptomonospora mangrovi</name>
    <dbReference type="NCBI Taxonomy" id="2883123"/>
    <lineage>
        <taxon>Bacteria</taxon>
        <taxon>Bacillati</taxon>
        <taxon>Actinomycetota</taxon>
        <taxon>Actinomycetes</taxon>
        <taxon>Streptosporangiales</taxon>
        <taxon>Nocardiopsidaceae</taxon>
        <taxon>Streptomonospora</taxon>
    </lineage>
</organism>
<dbReference type="GO" id="GO:0008081">
    <property type="term" value="F:phosphoric diester hydrolase activity"/>
    <property type="evidence" value="ECO:0007669"/>
    <property type="project" value="InterPro"/>
</dbReference>
<dbReference type="InterPro" id="IPR030395">
    <property type="entry name" value="GP_PDE_dom"/>
</dbReference>
<proteinExistence type="predicted"/>
<reference evidence="3" key="1">
    <citation type="submission" date="2021-10" db="EMBL/GenBank/DDBJ databases">
        <title>Streptomonospora sp. nov., isolated from mangrove soil.</title>
        <authorList>
            <person name="Chen X."/>
            <person name="Ge X."/>
            <person name="Liu W."/>
        </authorList>
    </citation>
    <scope>NUCLEOTIDE SEQUENCE</scope>
    <source>
        <strain evidence="3">S1-112</strain>
    </source>
</reference>
<evidence type="ECO:0000313" key="3">
    <source>
        <dbReference type="EMBL" id="MDA0566245.1"/>
    </source>
</evidence>
<feature type="domain" description="GP-PDE" evidence="2">
    <location>
        <begin position="2"/>
        <end position="226"/>
    </location>
</feature>
<dbReference type="EMBL" id="JAJAQC010000032">
    <property type="protein sequence ID" value="MDA0566245.1"/>
    <property type="molecule type" value="Genomic_DNA"/>
</dbReference>
<dbReference type="Proteomes" id="UP001140076">
    <property type="component" value="Unassembled WGS sequence"/>
</dbReference>
<dbReference type="PANTHER" id="PTHR46211:SF1">
    <property type="entry name" value="GLYCEROPHOSPHODIESTER PHOSPHODIESTERASE, CYTOPLASMIC"/>
    <property type="match status" value="1"/>
</dbReference>
<dbReference type="PANTHER" id="PTHR46211">
    <property type="entry name" value="GLYCEROPHOSPHORYL DIESTER PHOSPHODIESTERASE"/>
    <property type="match status" value="1"/>
</dbReference>
<dbReference type="CDD" id="cd08556">
    <property type="entry name" value="GDPD"/>
    <property type="match status" value="1"/>
</dbReference>
<dbReference type="PROSITE" id="PS51704">
    <property type="entry name" value="GP_PDE"/>
    <property type="match status" value="1"/>
</dbReference>
<dbReference type="GO" id="GO:0006629">
    <property type="term" value="P:lipid metabolic process"/>
    <property type="evidence" value="ECO:0007669"/>
    <property type="project" value="InterPro"/>
</dbReference>
<dbReference type="AlphaFoldDB" id="A0A9X3NNJ5"/>
<protein>
    <submittedName>
        <fullName evidence="3">Glycerophosphodiester phosphodiesterase</fullName>
    </submittedName>
</protein>
<dbReference type="Pfam" id="PF03009">
    <property type="entry name" value="GDPD"/>
    <property type="match status" value="1"/>
</dbReference>
<feature type="region of interest" description="Disordered" evidence="1">
    <location>
        <begin position="228"/>
        <end position="282"/>
    </location>
</feature>
<name>A0A9X3NNJ5_9ACTN</name>
<evidence type="ECO:0000256" key="1">
    <source>
        <dbReference type="SAM" id="MobiDB-lite"/>
    </source>
</evidence>
<accession>A0A9X3NNJ5</accession>
<sequence length="282" mass="30332">MTLAIALRGDTTRFRENTLPAIRSAFAEGADVVAVDLRTTADGHVVVVRDHALEYTWRLARPVAQATLADLAVLGHDVQQRIPTLMEVLAEAAGPPVRALLLDVDRLETALAAEAVVGEHGMGEHIIYTGPLEVLRALRAHRPQVGLLLSWELPTLPPPDVWQSVRPRYYSTEHRMLTRELVAEIQRHGYRIATWTVDDFPEMVRLAGMGVDAIITNNIAELANLSGRQSAPGAGGPPRGAHGVSGPHGVSGVHGVSGPHGFSGAPAVPAPPYDLRPGDHRR</sequence>